<protein>
    <submittedName>
        <fullName evidence="2">Putative inactive receptor kinase</fullName>
    </submittedName>
</protein>
<dbReference type="GO" id="GO:0016301">
    <property type="term" value="F:kinase activity"/>
    <property type="evidence" value="ECO:0007669"/>
    <property type="project" value="UniProtKB-KW"/>
</dbReference>
<dbReference type="AlphaFoldDB" id="A0A392MEQ7"/>
<dbReference type="InterPro" id="IPR001611">
    <property type="entry name" value="Leu-rich_rpt"/>
</dbReference>
<keyword evidence="2" id="KW-0808">Transferase</keyword>
<feature type="chain" id="PRO_5017344598" evidence="1">
    <location>
        <begin position="29"/>
        <end position="220"/>
    </location>
</feature>
<dbReference type="PANTHER" id="PTHR48007">
    <property type="entry name" value="LEUCINE-RICH REPEAT RECEPTOR-LIKE PROTEIN KINASE PXC1"/>
    <property type="match status" value="1"/>
</dbReference>
<sequence>MASLLCSLFVFSLFTLSCSIFTPTPSEATTLQRFQVAADPHNNLLYMSNEAADYCTWKGVLCENSHVMQYIVPNFNLQGIFAENTLTQLIQLKIMNLRNNSLSGPIPDLSPLINLRSLFYNNNFAGSFPSSLLMLEKLISPSLSYNNLTGSLPIEISILYNLISLKINSNHYTGALPPLSQPHLKAFNISSNNLTSPAYFTNTLGLFKPASFSGNLRSRW</sequence>
<accession>A0A392MEQ7</accession>
<evidence type="ECO:0000313" key="2">
    <source>
        <dbReference type="EMBL" id="MCH85761.1"/>
    </source>
</evidence>
<reference evidence="2 3" key="1">
    <citation type="journal article" date="2018" name="Front. Plant Sci.">
        <title>Red Clover (Trifolium pratense) and Zigzag Clover (T. medium) - A Picture of Genomic Similarities and Differences.</title>
        <authorList>
            <person name="Dluhosova J."/>
            <person name="Istvanek J."/>
            <person name="Nedelnik J."/>
            <person name="Repkova J."/>
        </authorList>
    </citation>
    <scope>NUCLEOTIDE SEQUENCE [LARGE SCALE GENOMIC DNA]</scope>
    <source>
        <strain evidence="3">cv. 10/8</strain>
        <tissue evidence="2">Leaf</tissue>
    </source>
</reference>
<gene>
    <name evidence="2" type="ORF">A2U01_0006611</name>
</gene>
<comment type="caution">
    <text evidence="2">The sequence shown here is derived from an EMBL/GenBank/DDBJ whole genome shotgun (WGS) entry which is preliminary data.</text>
</comment>
<evidence type="ECO:0000313" key="3">
    <source>
        <dbReference type="Proteomes" id="UP000265520"/>
    </source>
</evidence>
<feature type="signal peptide" evidence="1">
    <location>
        <begin position="1"/>
        <end position="28"/>
    </location>
</feature>
<dbReference type="InterPro" id="IPR032675">
    <property type="entry name" value="LRR_dom_sf"/>
</dbReference>
<dbReference type="PANTHER" id="PTHR48007:SF50">
    <property type="entry name" value="PROTEIN KINASE DOMAIN-CONTAINING PROTEIN"/>
    <property type="match status" value="1"/>
</dbReference>
<keyword evidence="3" id="KW-1185">Reference proteome</keyword>
<proteinExistence type="predicted"/>
<keyword evidence="2" id="KW-0675">Receptor</keyword>
<name>A0A392MEQ7_9FABA</name>
<keyword evidence="2" id="KW-0418">Kinase</keyword>
<dbReference type="Pfam" id="PF00560">
    <property type="entry name" value="LRR_1"/>
    <property type="match status" value="1"/>
</dbReference>
<dbReference type="Gene3D" id="3.80.10.10">
    <property type="entry name" value="Ribonuclease Inhibitor"/>
    <property type="match status" value="1"/>
</dbReference>
<dbReference type="InterPro" id="IPR046959">
    <property type="entry name" value="PRK1-6/SRF4-like"/>
</dbReference>
<keyword evidence="1" id="KW-0732">Signal</keyword>
<evidence type="ECO:0000256" key="1">
    <source>
        <dbReference type="SAM" id="SignalP"/>
    </source>
</evidence>
<dbReference type="Proteomes" id="UP000265520">
    <property type="component" value="Unassembled WGS sequence"/>
</dbReference>
<dbReference type="SUPFAM" id="SSF52058">
    <property type="entry name" value="L domain-like"/>
    <property type="match status" value="1"/>
</dbReference>
<dbReference type="EMBL" id="LXQA010009092">
    <property type="protein sequence ID" value="MCH85761.1"/>
    <property type="molecule type" value="Genomic_DNA"/>
</dbReference>
<organism evidence="2 3">
    <name type="scientific">Trifolium medium</name>
    <dbReference type="NCBI Taxonomy" id="97028"/>
    <lineage>
        <taxon>Eukaryota</taxon>
        <taxon>Viridiplantae</taxon>
        <taxon>Streptophyta</taxon>
        <taxon>Embryophyta</taxon>
        <taxon>Tracheophyta</taxon>
        <taxon>Spermatophyta</taxon>
        <taxon>Magnoliopsida</taxon>
        <taxon>eudicotyledons</taxon>
        <taxon>Gunneridae</taxon>
        <taxon>Pentapetalae</taxon>
        <taxon>rosids</taxon>
        <taxon>fabids</taxon>
        <taxon>Fabales</taxon>
        <taxon>Fabaceae</taxon>
        <taxon>Papilionoideae</taxon>
        <taxon>50 kb inversion clade</taxon>
        <taxon>NPAAA clade</taxon>
        <taxon>Hologalegina</taxon>
        <taxon>IRL clade</taxon>
        <taxon>Trifolieae</taxon>
        <taxon>Trifolium</taxon>
    </lineage>
</organism>